<organism evidence="1 2">
    <name type="scientific">Pedobacter kyungheensis</name>
    <dbReference type="NCBI Taxonomy" id="1069985"/>
    <lineage>
        <taxon>Bacteria</taxon>
        <taxon>Pseudomonadati</taxon>
        <taxon>Bacteroidota</taxon>
        <taxon>Sphingobacteriia</taxon>
        <taxon>Sphingobacteriales</taxon>
        <taxon>Sphingobacteriaceae</taxon>
        <taxon>Pedobacter</taxon>
    </lineage>
</organism>
<reference evidence="1 2" key="1">
    <citation type="submission" date="2014-10" db="EMBL/GenBank/DDBJ databases">
        <title>Pedobacter Kyungheensis.</title>
        <authorList>
            <person name="Anderson B.M."/>
            <person name="Newman J.D."/>
        </authorList>
    </citation>
    <scope>NUCLEOTIDE SEQUENCE [LARGE SCALE GENOMIC DNA]</scope>
    <source>
        <strain evidence="1 2">KACC 16221</strain>
    </source>
</reference>
<name>A0A0C1FTE6_9SPHI</name>
<sequence length="128" mass="15147">MSWDIVVFNSKQKINAVEEVDEALLVDIDFNAILEQHFFSITCDKNHRTIKGENYIIDYYTHEEPVSNTIFHLYGEPALFELIRIAKIYNWQIFDTSLGEMLDLEYPEKNGYDDFQNYLKQVLKGEKN</sequence>
<keyword evidence="2" id="KW-1185">Reference proteome</keyword>
<comment type="caution">
    <text evidence="1">The sequence shown here is derived from an EMBL/GenBank/DDBJ whole genome shotgun (WGS) entry which is preliminary data.</text>
</comment>
<dbReference type="OrthoDB" id="769642at2"/>
<proteinExistence type="predicted"/>
<protein>
    <submittedName>
        <fullName evidence="1">Uncharacterized protein</fullName>
    </submittedName>
</protein>
<dbReference type="Proteomes" id="UP000031246">
    <property type="component" value="Unassembled WGS sequence"/>
</dbReference>
<dbReference type="EMBL" id="JSYN01000034">
    <property type="protein sequence ID" value="KIA91154.1"/>
    <property type="molecule type" value="Genomic_DNA"/>
</dbReference>
<dbReference type="RefSeq" id="WP_039481428.1">
    <property type="nucleotide sequence ID" value="NZ_JSYN01000034.1"/>
</dbReference>
<accession>A0A0C1FTE6</accession>
<gene>
    <name evidence="1" type="ORF">OC25_23125</name>
</gene>
<evidence type="ECO:0000313" key="2">
    <source>
        <dbReference type="Proteomes" id="UP000031246"/>
    </source>
</evidence>
<dbReference type="AlphaFoldDB" id="A0A0C1FTE6"/>
<evidence type="ECO:0000313" key="1">
    <source>
        <dbReference type="EMBL" id="KIA91154.1"/>
    </source>
</evidence>